<dbReference type="AlphaFoldDB" id="U5W1K7"/>
<reference evidence="2 3" key="1">
    <citation type="journal article" date="2014" name="J. Biotechnol.">
        <title>Complete genome sequence of the actinobacterium Actinoplanes friuliensis HAG 010964, producer of the lipopeptide antibiotic friulimycin.</title>
        <authorList>
            <person name="Ruckert C."/>
            <person name="Szczepanowski R."/>
            <person name="Albersmeier A."/>
            <person name="Goesmann A."/>
            <person name="Fischer N."/>
            <person name="Steinkamper A."/>
            <person name="Puhler A."/>
            <person name="Biener R."/>
            <person name="Schwartz D."/>
            <person name="Kalinowski J."/>
        </authorList>
    </citation>
    <scope>NUCLEOTIDE SEQUENCE [LARGE SCALE GENOMIC DNA]</scope>
    <source>
        <strain evidence="2 3">DSM 7358</strain>
    </source>
</reference>
<keyword evidence="1" id="KW-1133">Transmembrane helix</keyword>
<dbReference type="HOGENOM" id="CLU_878882_0_0_11"/>
<gene>
    <name evidence="2" type="ORF">AFR_24075</name>
</gene>
<evidence type="ECO:0000313" key="3">
    <source>
        <dbReference type="Proteomes" id="UP000017746"/>
    </source>
</evidence>
<dbReference type="RefSeq" id="WP_023363673.1">
    <property type="nucleotide sequence ID" value="NC_022657.1"/>
</dbReference>
<dbReference type="STRING" id="1246995.AFR_24075"/>
<organism evidence="2 3">
    <name type="scientific">Actinoplanes friuliensis DSM 7358</name>
    <dbReference type="NCBI Taxonomy" id="1246995"/>
    <lineage>
        <taxon>Bacteria</taxon>
        <taxon>Bacillati</taxon>
        <taxon>Actinomycetota</taxon>
        <taxon>Actinomycetes</taxon>
        <taxon>Micromonosporales</taxon>
        <taxon>Micromonosporaceae</taxon>
        <taxon>Actinoplanes</taxon>
    </lineage>
</organism>
<sequence>MLEDDLRSTLRDRAAQPAVQPDLLDQVRGGIRRSNRRRAAVAGAAAVIVAAIAVPFAFTEEKSPPPVAPAIGWPAPQLQLPAFPFTPSWVPPGPDTADVGQLGPNLVLSYEEQQIQLEVGPVPGSWEMEGEEDHQVALNGTQATVRTGSYVDSRPGDRYVGIRWRLADGRWVQLNSFGPAKENDMLRFARGLREQPVPASPPPVTVAAAPPGLVVQQLTRENICLAPPAALSERDSGRGICVSVEVTSAEDKPQPEDEKITLNGRPAWISEGDDGPSELTSTLTGKRTLTIYLDREDVPLTREELIRFAEGVAVKR</sequence>
<keyword evidence="1" id="KW-0812">Transmembrane</keyword>
<evidence type="ECO:0000256" key="1">
    <source>
        <dbReference type="SAM" id="Phobius"/>
    </source>
</evidence>
<dbReference type="Proteomes" id="UP000017746">
    <property type="component" value="Chromosome"/>
</dbReference>
<keyword evidence="1" id="KW-0472">Membrane</keyword>
<name>U5W1K7_9ACTN</name>
<feature type="transmembrane region" description="Helical" evidence="1">
    <location>
        <begin position="39"/>
        <end position="58"/>
    </location>
</feature>
<dbReference type="PATRIC" id="fig|1246995.3.peg.4877"/>
<accession>U5W1K7</accession>
<protein>
    <submittedName>
        <fullName evidence="2">Uncharacterized protein</fullName>
    </submittedName>
</protein>
<dbReference type="EMBL" id="CP006272">
    <property type="protein sequence ID" value="AGZ43083.1"/>
    <property type="molecule type" value="Genomic_DNA"/>
</dbReference>
<proteinExistence type="predicted"/>
<evidence type="ECO:0000313" key="2">
    <source>
        <dbReference type="EMBL" id="AGZ43083.1"/>
    </source>
</evidence>
<dbReference type="KEGG" id="afs:AFR_24075"/>
<keyword evidence="3" id="KW-1185">Reference proteome</keyword>
<dbReference type="eggNOG" id="ENOG50324Y3">
    <property type="taxonomic scope" value="Bacteria"/>
</dbReference>